<feature type="compositionally biased region" description="Basic and acidic residues" evidence="1">
    <location>
        <begin position="269"/>
        <end position="301"/>
    </location>
</feature>
<feature type="compositionally biased region" description="Low complexity" evidence="1">
    <location>
        <begin position="130"/>
        <end position="143"/>
    </location>
</feature>
<feature type="compositionally biased region" description="Low complexity" evidence="1">
    <location>
        <begin position="233"/>
        <end position="268"/>
    </location>
</feature>
<feature type="compositionally biased region" description="Low complexity" evidence="1">
    <location>
        <begin position="196"/>
        <end position="225"/>
    </location>
</feature>
<dbReference type="Proteomes" id="UP001206924">
    <property type="component" value="Unassembled WGS sequence"/>
</dbReference>
<feature type="compositionally biased region" description="Low complexity" evidence="1">
    <location>
        <begin position="363"/>
        <end position="386"/>
    </location>
</feature>
<organism evidence="4 5">
    <name type="scientific">Arthrobacter jinronghuae</name>
    <dbReference type="NCBI Taxonomy" id="2964609"/>
    <lineage>
        <taxon>Bacteria</taxon>
        <taxon>Bacillati</taxon>
        <taxon>Actinomycetota</taxon>
        <taxon>Actinomycetes</taxon>
        <taxon>Micrococcales</taxon>
        <taxon>Micrococcaceae</taxon>
        <taxon>Arthrobacter</taxon>
    </lineage>
</organism>
<feature type="region of interest" description="Disordered" evidence="1">
    <location>
        <begin position="127"/>
        <end position="391"/>
    </location>
</feature>
<name>A0ABT1NMT5_9MICC</name>
<feature type="compositionally biased region" description="Low complexity" evidence="1">
    <location>
        <begin position="74"/>
        <end position="92"/>
    </location>
</feature>
<keyword evidence="2" id="KW-0472">Membrane</keyword>
<dbReference type="RefSeq" id="WP_255864882.1">
    <property type="nucleotide sequence ID" value="NZ_CP104263.1"/>
</dbReference>
<gene>
    <name evidence="4" type="ORF">NNX28_03685</name>
</gene>
<feature type="domain" description="Septum formation-related" evidence="3">
    <location>
        <begin position="440"/>
        <end position="531"/>
    </location>
</feature>
<keyword evidence="5" id="KW-1185">Reference proteome</keyword>
<dbReference type="EMBL" id="JANFLP010000004">
    <property type="protein sequence ID" value="MCQ1949030.1"/>
    <property type="molecule type" value="Genomic_DNA"/>
</dbReference>
<comment type="caution">
    <text evidence="4">The sequence shown here is derived from an EMBL/GenBank/DDBJ whole genome shotgun (WGS) entry which is preliminary data.</text>
</comment>
<feature type="region of interest" description="Disordered" evidence="1">
    <location>
        <begin position="1"/>
        <end position="92"/>
    </location>
</feature>
<keyword evidence="2" id="KW-0812">Transmembrane</keyword>
<feature type="transmembrane region" description="Helical" evidence="2">
    <location>
        <begin position="398"/>
        <end position="420"/>
    </location>
</feature>
<evidence type="ECO:0000259" key="3">
    <source>
        <dbReference type="Pfam" id="PF13845"/>
    </source>
</evidence>
<proteinExistence type="predicted"/>
<evidence type="ECO:0000313" key="4">
    <source>
        <dbReference type="EMBL" id="MCQ1949030.1"/>
    </source>
</evidence>
<sequence>MSDQKSTPGAGFPPPEKESTPGAFPDLSAHSDSPAWLSEDGTHDAGVWERSFEGAVSGETAAAEEADGVGSVVDAPTTDAEADGDGTAALELPPEPVVVAPEELKLEEPSLAEPTLSDDAVEAAALDQVASETAAAEATAAEAGRLSGLEPAPAGTEVQVDANAAGANRPGETGEATTLSGPTPEDGEATASDPDSAAGTASEGSAETDAATDGSGDGAATGSAEDPVDPKADGAGADGAEANGTEAEAVPDSAAVADASQADGAEAETASRSDASEPVEEREPAGEAEHEPSQGDAEPHPLHGINAAAPMTAAHQERTPAPVAASGEPEPVTAAVPAGDTRRSRRLAESQAAGATAAFNQPGASSGTTEPATGAATAVGTAPTGAKDSGKSKRNTRLILVLGGVVLAAVVAILLFVFVFNGKEEGVISEDVSPLELEDGACLKDWDDVNSSATVVTCETPHNAQLVATDSFTEDAAFPGTGALEERVNDVCEAVQYADAAAEFPGLKLAKSIPTEQTWASGDRRVDCIVFAPEGQELTESLVQE</sequence>
<accession>A0ABT1NMT5</accession>
<evidence type="ECO:0000256" key="1">
    <source>
        <dbReference type="SAM" id="MobiDB-lite"/>
    </source>
</evidence>
<evidence type="ECO:0000256" key="2">
    <source>
        <dbReference type="SAM" id="Phobius"/>
    </source>
</evidence>
<dbReference type="Pfam" id="PF13845">
    <property type="entry name" value="Septum_form"/>
    <property type="match status" value="1"/>
</dbReference>
<dbReference type="InterPro" id="IPR026004">
    <property type="entry name" value="Septum_form"/>
</dbReference>
<feature type="compositionally biased region" description="Basic and acidic residues" evidence="1">
    <location>
        <begin position="40"/>
        <end position="52"/>
    </location>
</feature>
<protein>
    <submittedName>
        <fullName evidence="4">Septum formation family protein</fullName>
    </submittedName>
</protein>
<evidence type="ECO:0000313" key="5">
    <source>
        <dbReference type="Proteomes" id="UP001206924"/>
    </source>
</evidence>
<reference evidence="4 5" key="1">
    <citation type="submission" date="2022-07" db="EMBL/GenBank/DDBJ databases">
        <title>Novel species in genus Arthrobacter.</title>
        <authorList>
            <person name="Liu Y."/>
        </authorList>
    </citation>
    <scope>NUCLEOTIDE SEQUENCE [LARGE SCALE GENOMIC DNA]</scope>
    <source>
        <strain evidence="5">zg-Y859</strain>
    </source>
</reference>
<keyword evidence="2" id="KW-1133">Transmembrane helix</keyword>